<name>A0A067MY48_BOTB1</name>
<accession>A0A067MY48</accession>
<dbReference type="EMBL" id="KL198027">
    <property type="protein sequence ID" value="KDQ16451.1"/>
    <property type="molecule type" value="Genomic_DNA"/>
</dbReference>
<dbReference type="HOGENOM" id="CLU_831515_0_0_1"/>
<keyword evidence="3" id="KW-1185">Reference proteome</keyword>
<organism evidence="2 3">
    <name type="scientific">Botryobasidium botryosum (strain FD-172 SS1)</name>
    <dbReference type="NCBI Taxonomy" id="930990"/>
    <lineage>
        <taxon>Eukaryota</taxon>
        <taxon>Fungi</taxon>
        <taxon>Dikarya</taxon>
        <taxon>Basidiomycota</taxon>
        <taxon>Agaricomycotina</taxon>
        <taxon>Agaricomycetes</taxon>
        <taxon>Cantharellales</taxon>
        <taxon>Botryobasidiaceae</taxon>
        <taxon>Botryobasidium</taxon>
    </lineage>
</organism>
<evidence type="ECO:0000313" key="3">
    <source>
        <dbReference type="Proteomes" id="UP000027195"/>
    </source>
</evidence>
<protein>
    <submittedName>
        <fullName evidence="2">Uncharacterized protein</fullName>
    </submittedName>
</protein>
<feature type="region of interest" description="Disordered" evidence="1">
    <location>
        <begin position="83"/>
        <end position="180"/>
    </location>
</feature>
<dbReference type="AlphaFoldDB" id="A0A067MY48"/>
<dbReference type="InParanoid" id="A0A067MY48"/>
<feature type="compositionally biased region" description="Acidic residues" evidence="1">
    <location>
        <begin position="95"/>
        <end position="110"/>
    </location>
</feature>
<evidence type="ECO:0000256" key="1">
    <source>
        <dbReference type="SAM" id="MobiDB-lite"/>
    </source>
</evidence>
<feature type="region of interest" description="Disordered" evidence="1">
    <location>
        <begin position="244"/>
        <end position="268"/>
    </location>
</feature>
<reference evidence="3" key="1">
    <citation type="journal article" date="2014" name="Proc. Natl. Acad. Sci. U.S.A.">
        <title>Extensive sampling of basidiomycete genomes demonstrates inadequacy of the white-rot/brown-rot paradigm for wood decay fungi.</title>
        <authorList>
            <person name="Riley R."/>
            <person name="Salamov A.A."/>
            <person name="Brown D.W."/>
            <person name="Nagy L.G."/>
            <person name="Floudas D."/>
            <person name="Held B.W."/>
            <person name="Levasseur A."/>
            <person name="Lombard V."/>
            <person name="Morin E."/>
            <person name="Otillar R."/>
            <person name="Lindquist E.A."/>
            <person name="Sun H."/>
            <person name="LaButti K.M."/>
            <person name="Schmutz J."/>
            <person name="Jabbour D."/>
            <person name="Luo H."/>
            <person name="Baker S.E."/>
            <person name="Pisabarro A.G."/>
            <person name="Walton J.D."/>
            <person name="Blanchette R.A."/>
            <person name="Henrissat B."/>
            <person name="Martin F."/>
            <person name="Cullen D."/>
            <person name="Hibbett D.S."/>
            <person name="Grigoriev I.V."/>
        </authorList>
    </citation>
    <scope>NUCLEOTIDE SEQUENCE [LARGE SCALE GENOMIC DNA]</scope>
    <source>
        <strain evidence="3">FD-172 SS1</strain>
    </source>
</reference>
<dbReference type="Proteomes" id="UP000027195">
    <property type="component" value="Unassembled WGS sequence"/>
</dbReference>
<sequence>MITAPSILVAGVPKAGALKIQYQQWLQSTEATITSPDIGPQLFVLHDLEATPEEIQGLMDLIVVTRVQVVAMEQEVAACVEEEVAVSGPKPEAAEGGDAEEEGEEEELMEVEGAGEAASGVEESGENAPEVEMKREVVVATQSRSSAASRRPQQPKPVVVVPAPPPRQGLSTTSSRAEGKKAVRVVDESDSDIVHVDAPVETVLMVPACGECIKAGLECHKVATGKARSCTHCIIRRGGVVPPWRKRPRQDSAVGSSRASKRTTRESGRLVLAQPGADAFLSRMGVLKVPQVIEYALGLLRDLQVVITHLQDRTLDPSVADASVHISGATRVLR</sequence>
<proteinExistence type="predicted"/>
<feature type="compositionally biased region" description="Low complexity" evidence="1">
    <location>
        <begin position="138"/>
        <end position="161"/>
    </location>
</feature>
<gene>
    <name evidence="2" type="ORF">BOTBODRAFT_172986</name>
</gene>
<evidence type="ECO:0000313" key="2">
    <source>
        <dbReference type="EMBL" id="KDQ16451.1"/>
    </source>
</evidence>
<feature type="compositionally biased region" description="Low complexity" evidence="1">
    <location>
        <begin position="111"/>
        <end position="122"/>
    </location>
</feature>